<reference evidence="4 5" key="1">
    <citation type="journal article" date="2020" name="ISME J.">
        <title>Uncovering the hidden diversity of litter-decomposition mechanisms in mushroom-forming fungi.</title>
        <authorList>
            <person name="Floudas D."/>
            <person name="Bentzer J."/>
            <person name="Ahren D."/>
            <person name="Johansson T."/>
            <person name="Persson P."/>
            <person name="Tunlid A."/>
        </authorList>
    </citation>
    <scope>NUCLEOTIDE SEQUENCE [LARGE SCALE GENOMIC DNA]</scope>
    <source>
        <strain evidence="4 5">CBS 661.87</strain>
    </source>
</reference>
<gene>
    <name evidence="4" type="ORF">D9615_010237</name>
</gene>
<name>A0A8H5GQX9_9AGAR</name>
<keyword evidence="5" id="KW-1185">Reference proteome</keyword>
<evidence type="ECO:0000256" key="1">
    <source>
        <dbReference type="SAM" id="MobiDB-lite"/>
    </source>
</evidence>
<evidence type="ECO:0000256" key="2">
    <source>
        <dbReference type="SAM" id="SignalP"/>
    </source>
</evidence>
<dbReference type="Proteomes" id="UP000565441">
    <property type="component" value="Unassembled WGS sequence"/>
</dbReference>
<evidence type="ECO:0000313" key="5">
    <source>
        <dbReference type="Proteomes" id="UP000565441"/>
    </source>
</evidence>
<dbReference type="PROSITE" id="PS50181">
    <property type="entry name" value="FBOX"/>
    <property type="match status" value="1"/>
</dbReference>
<feature type="domain" description="F-box" evidence="3">
    <location>
        <begin position="1"/>
        <end position="25"/>
    </location>
</feature>
<protein>
    <recommendedName>
        <fullName evidence="3">F-box domain-containing protein</fullName>
    </recommendedName>
</protein>
<feature type="compositionally biased region" description="Acidic residues" evidence="1">
    <location>
        <begin position="430"/>
        <end position="446"/>
    </location>
</feature>
<dbReference type="InterPro" id="IPR001810">
    <property type="entry name" value="F-box_dom"/>
</dbReference>
<comment type="caution">
    <text evidence="4">The sequence shown here is derived from an EMBL/GenBank/DDBJ whole genome shotgun (WGS) entry which is preliminary data.</text>
</comment>
<dbReference type="AlphaFoldDB" id="A0A8H5GQX9"/>
<sequence length="667" mass="72209">MLLRLPPEIIVRILCFLDLAELVSIIQAHPTLHEYFKAFPILQYRFATQAAQVEDNPRSTHGSVVAERLALLNSREQGWARLNFDFQKTISVQHRPTGIYDLMGGVYLLGDESRRALHYCKLPSTPSDPVSWSSIDVDCTLIDVGLNVYEHDLIAVVTTQPHPTNRLRHILALQLLQFSTGKPHPRARSPVLFVSESHWPRPSIGIEIVGSHLALVTTHFLNPLQPRDRFYVFEWQTGALKMVRSPRDPNEVHAPNHTYASVVFLSPTLLLLPNTRTAALDVWAIPAGADADEPTHPLVTLALPPLALGYAFVTLASRGEPNPATTTTTTASPRAPAFATAPEEALILLTARVRLVVLGFGIDTERDAQRLVMLVRRGDVLRVVRRAMERAGLGVLDEVGRALVVDSHAVDVDAEGFGEGGVAAGVGGDAGEDGDAGEGTEGEGEQSSDGALPQDQGHRGGDANANSITPASLPVPLRPTHHVPWPGWGPPMTRWMTTAGTPTRWITTSAGTRCVLRAKPRREDYGGGGGDEDEGEEGEEEGEGEGLRVLDFNPMVVRQFSAAEGTGPPTCTQGVEGNGEGGVEVEVVTRPSTLVHPAFEDPVQSALPYVSFTRRWSGGRRGSGFGLGFEGVLMDEERLVGLRTDPEHQRVVEIEVMHIGWTGTGAA</sequence>
<keyword evidence="2" id="KW-0732">Signal</keyword>
<feature type="region of interest" description="Disordered" evidence="1">
    <location>
        <begin position="517"/>
        <end position="546"/>
    </location>
</feature>
<evidence type="ECO:0000313" key="4">
    <source>
        <dbReference type="EMBL" id="KAF5369663.1"/>
    </source>
</evidence>
<feature type="compositionally biased region" description="Gly residues" evidence="1">
    <location>
        <begin position="417"/>
        <end position="429"/>
    </location>
</feature>
<feature type="signal peptide" evidence="2">
    <location>
        <begin position="1"/>
        <end position="28"/>
    </location>
</feature>
<organism evidence="4 5">
    <name type="scientific">Tricholomella constricta</name>
    <dbReference type="NCBI Taxonomy" id="117010"/>
    <lineage>
        <taxon>Eukaryota</taxon>
        <taxon>Fungi</taxon>
        <taxon>Dikarya</taxon>
        <taxon>Basidiomycota</taxon>
        <taxon>Agaricomycotina</taxon>
        <taxon>Agaricomycetes</taxon>
        <taxon>Agaricomycetidae</taxon>
        <taxon>Agaricales</taxon>
        <taxon>Tricholomatineae</taxon>
        <taxon>Lyophyllaceae</taxon>
        <taxon>Tricholomella</taxon>
    </lineage>
</organism>
<feature type="region of interest" description="Disordered" evidence="1">
    <location>
        <begin position="416"/>
        <end position="478"/>
    </location>
</feature>
<dbReference type="OrthoDB" id="2751409at2759"/>
<feature type="chain" id="PRO_5034723326" description="F-box domain-containing protein" evidence="2">
    <location>
        <begin position="29"/>
        <end position="667"/>
    </location>
</feature>
<proteinExistence type="predicted"/>
<dbReference type="EMBL" id="JAACJP010000055">
    <property type="protein sequence ID" value="KAF5369663.1"/>
    <property type="molecule type" value="Genomic_DNA"/>
</dbReference>
<accession>A0A8H5GQX9</accession>
<feature type="compositionally biased region" description="Acidic residues" evidence="1">
    <location>
        <begin position="530"/>
        <end position="544"/>
    </location>
</feature>
<dbReference type="CDD" id="cd09917">
    <property type="entry name" value="F-box_SF"/>
    <property type="match status" value="1"/>
</dbReference>
<evidence type="ECO:0000259" key="3">
    <source>
        <dbReference type="PROSITE" id="PS50181"/>
    </source>
</evidence>